<evidence type="ECO:0000313" key="2">
    <source>
        <dbReference type="Proteomes" id="UP000029223"/>
    </source>
</evidence>
<dbReference type="Proteomes" id="UP000029223">
    <property type="component" value="Unassembled WGS sequence"/>
</dbReference>
<accession>A0ABQ0JIP2</accession>
<keyword evidence="2" id="KW-1185">Reference proteome</keyword>
<sequence>MKISTIFSITKVAALAETLKNPVITVANVKKRKVFGLMSSPE</sequence>
<protein>
    <submittedName>
        <fullName evidence="1">Uncharacterized protein</fullName>
    </submittedName>
</protein>
<proteinExistence type="predicted"/>
<comment type="caution">
    <text evidence="1">The sequence shown here is derived from an EMBL/GenBank/DDBJ whole genome shotgun (WGS) entry which is preliminary data.</text>
</comment>
<reference evidence="2" key="1">
    <citation type="submission" date="2014-09" db="EMBL/GenBank/DDBJ databases">
        <title>Vibrio variabilis JCM 19239. (C206) whole genome shotgun sequence.</title>
        <authorList>
            <person name="Sawabe T."/>
            <person name="Meirelles P."/>
            <person name="Nakanishi M."/>
            <person name="Sayaka M."/>
            <person name="Hattori M."/>
            <person name="Ohkuma M."/>
        </authorList>
    </citation>
    <scope>NUCLEOTIDE SEQUENCE [LARGE SCALE GENOMIC DNA]</scope>
    <source>
        <strain evidence="2">JCM 19239</strain>
    </source>
</reference>
<evidence type="ECO:0000313" key="1">
    <source>
        <dbReference type="EMBL" id="GAL28630.1"/>
    </source>
</evidence>
<gene>
    <name evidence="1" type="ORF">JCM19239_2815</name>
</gene>
<reference evidence="2" key="2">
    <citation type="submission" date="2014-09" db="EMBL/GenBank/DDBJ databases">
        <authorList>
            <consortium name="NBRP consortium"/>
            <person name="Sawabe T."/>
            <person name="Meirelles P."/>
            <person name="Nakanishi M."/>
            <person name="Sayaka M."/>
            <person name="Hattori M."/>
            <person name="Ohkuma M."/>
        </authorList>
    </citation>
    <scope>NUCLEOTIDE SEQUENCE [LARGE SCALE GENOMIC DNA]</scope>
    <source>
        <strain evidence="2">JCM 19239</strain>
    </source>
</reference>
<organism evidence="1 2">
    <name type="scientific">Vibrio variabilis</name>
    <dbReference type="NCBI Taxonomy" id="990271"/>
    <lineage>
        <taxon>Bacteria</taxon>
        <taxon>Pseudomonadati</taxon>
        <taxon>Pseudomonadota</taxon>
        <taxon>Gammaproteobacteria</taxon>
        <taxon>Vibrionales</taxon>
        <taxon>Vibrionaceae</taxon>
        <taxon>Vibrio</taxon>
    </lineage>
</organism>
<dbReference type="EMBL" id="BBMS01000047">
    <property type="protein sequence ID" value="GAL28630.1"/>
    <property type="molecule type" value="Genomic_DNA"/>
</dbReference>
<name>A0ABQ0JIP2_9VIBR</name>